<evidence type="ECO:0000313" key="4">
    <source>
        <dbReference type="EMBL" id="CAG9810713.1"/>
    </source>
</evidence>
<reference evidence="4" key="1">
    <citation type="submission" date="2022-01" db="EMBL/GenBank/DDBJ databases">
        <authorList>
            <person name="King R."/>
        </authorList>
    </citation>
    <scope>NUCLEOTIDE SEQUENCE</scope>
</reference>
<evidence type="ECO:0000256" key="1">
    <source>
        <dbReference type="ARBA" id="ARBA00006484"/>
    </source>
</evidence>
<dbReference type="InterPro" id="IPR036291">
    <property type="entry name" value="NAD(P)-bd_dom_sf"/>
</dbReference>
<dbReference type="Pfam" id="PF00106">
    <property type="entry name" value="adh_short"/>
    <property type="match status" value="1"/>
</dbReference>
<evidence type="ECO:0000256" key="3">
    <source>
        <dbReference type="RuleBase" id="RU000363"/>
    </source>
</evidence>
<dbReference type="Proteomes" id="UP001153620">
    <property type="component" value="Chromosome 4"/>
</dbReference>
<dbReference type="PANTHER" id="PTHR43115">
    <property type="entry name" value="DEHYDROGENASE/REDUCTASE SDR FAMILY MEMBER 11"/>
    <property type="match status" value="1"/>
</dbReference>
<dbReference type="GO" id="GO:0016616">
    <property type="term" value="F:oxidoreductase activity, acting on the CH-OH group of donors, NAD or NADP as acceptor"/>
    <property type="evidence" value="ECO:0007669"/>
    <property type="project" value="UniProtKB-ARBA"/>
</dbReference>
<accession>A0A9N9S8H2</accession>
<comment type="similarity">
    <text evidence="1 3">Belongs to the short-chain dehydrogenases/reductases (SDR) family.</text>
</comment>
<keyword evidence="2" id="KW-0560">Oxidoreductase</keyword>
<reference evidence="4" key="2">
    <citation type="submission" date="2022-10" db="EMBL/GenBank/DDBJ databases">
        <authorList>
            <consortium name="ENA_rothamsted_submissions"/>
            <consortium name="culmorum"/>
            <person name="King R."/>
        </authorList>
    </citation>
    <scope>NUCLEOTIDE SEQUENCE</scope>
</reference>
<dbReference type="OrthoDB" id="1933717at2759"/>
<dbReference type="FunFam" id="3.40.50.720:FF:000047">
    <property type="entry name" value="NADP-dependent L-serine/L-allo-threonine dehydrogenase"/>
    <property type="match status" value="1"/>
</dbReference>
<dbReference type="PRINTS" id="PR00081">
    <property type="entry name" value="GDHRDH"/>
</dbReference>
<proteinExistence type="inferred from homology"/>
<sequence>MDKWVGKIAVVTGASSGIGAAIVKDLAQHGLIVIGLARRSEKVDEIAKELTSAPGKIHSHKCDVGDLNSVKKTFKWIEEKFQKVHILINNAGVSFYDDILDPSDERTARLNEVININFTGLVHTTREAFRLMKVADDYGMIINVGSVYDNMIKFPNTSSIYPATKYAVRSLTEIIRQELIVADNDKIRVANVSPGIVRTNIGHAAGRQDADTFYDTRPCLEPESISEGVIYMLSTPWNVNVTQLTIKPVGERF</sequence>
<protein>
    <recommendedName>
        <fullName evidence="6">Farnesol dehydrogenase-like</fullName>
    </recommendedName>
</protein>
<dbReference type="InterPro" id="IPR002347">
    <property type="entry name" value="SDR_fam"/>
</dbReference>
<keyword evidence="5" id="KW-1185">Reference proteome</keyword>
<dbReference type="PRINTS" id="PR00080">
    <property type="entry name" value="SDRFAMILY"/>
</dbReference>
<dbReference type="PANTHER" id="PTHR43115:SF4">
    <property type="entry name" value="DEHYDROGENASE_REDUCTASE SDR FAMILY MEMBER 11"/>
    <property type="match status" value="1"/>
</dbReference>
<gene>
    <name evidence="4" type="ORF">CHIRRI_LOCUS13526</name>
</gene>
<dbReference type="SUPFAM" id="SSF51735">
    <property type="entry name" value="NAD(P)-binding Rossmann-fold domains"/>
    <property type="match status" value="1"/>
</dbReference>
<name>A0A9N9S8H2_9DIPT</name>
<dbReference type="AlphaFoldDB" id="A0A9N9S8H2"/>
<dbReference type="EMBL" id="OU895880">
    <property type="protein sequence ID" value="CAG9810713.1"/>
    <property type="molecule type" value="Genomic_DNA"/>
</dbReference>
<evidence type="ECO:0000256" key="2">
    <source>
        <dbReference type="ARBA" id="ARBA00023002"/>
    </source>
</evidence>
<evidence type="ECO:0000313" key="5">
    <source>
        <dbReference type="Proteomes" id="UP001153620"/>
    </source>
</evidence>
<organism evidence="4 5">
    <name type="scientific">Chironomus riparius</name>
    <dbReference type="NCBI Taxonomy" id="315576"/>
    <lineage>
        <taxon>Eukaryota</taxon>
        <taxon>Metazoa</taxon>
        <taxon>Ecdysozoa</taxon>
        <taxon>Arthropoda</taxon>
        <taxon>Hexapoda</taxon>
        <taxon>Insecta</taxon>
        <taxon>Pterygota</taxon>
        <taxon>Neoptera</taxon>
        <taxon>Endopterygota</taxon>
        <taxon>Diptera</taxon>
        <taxon>Nematocera</taxon>
        <taxon>Chironomoidea</taxon>
        <taxon>Chironomidae</taxon>
        <taxon>Chironominae</taxon>
        <taxon>Chironomus</taxon>
    </lineage>
</organism>
<dbReference type="Gene3D" id="3.40.50.720">
    <property type="entry name" value="NAD(P)-binding Rossmann-like Domain"/>
    <property type="match status" value="1"/>
</dbReference>
<evidence type="ECO:0008006" key="6">
    <source>
        <dbReference type="Google" id="ProtNLM"/>
    </source>
</evidence>